<name>A0AAE1C1H2_9PEZI</name>
<dbReference type="Pfam" id="PF00144">
    <property type="entry name" value="Beta-lactamase"/>
    <property type="match status" value="1"/>
</dbReference>
<evidence type="ECO:0000256" key="1">
    <source>
        <dbReference type="ARBA" id="ARBA00038215"/>
    </source>
</evidence>
<protein>
    <recommendedName>
        <fullName evidence="2">Beta-lactamase-related domain-containing protein</fullName>
    </recommendedName>
</protein>
<dbReference type="SUPFAM" id="SSF56601">
    <property type="entry name" value="beta-lactamase/transpeptidase-like"/>
    <property type="match status" value="1"/>
</dbReference>
<comment type="caution">
    <text evidence="3">The sequence shown here is derived from an EMBL/GenBank/DDBJ whole genome shotgun (WGS) entry which is preliminary data.</text>
</comment>
<feature type="domain" description="Beta-lactamase-related" evidence="2">
    <location>
        <begin position="19"/>
        <end position="326"/>
    </location>
</feature>
<comment type="similarity">
    <text evidence="1">Belongs to the peptidase S12 family.</text>
</comment>
<evidence type="ECO:0000313" key="4">
    <source>
        <dbReference type="Proteomes" id="UP001274830"/>
    </source>
</evidence>
<accession>A0AAE1C1H2</accession>
<gene>
    <name evidence="3" type="ORF">LTR78_005679</name>
</gene>
<dbReference type="PANTHER" id="PTHR46825:SF9">
    <property type="entry name" value="BETA-LACTAMASE-RELATED DOMAIN-CONTAINING PROTEIN"/>
    <property type="match status" value="1"/>
</dbReference>
<dbReference type="Proteomes" id="UP001274830">
    <property type="component" value="Unassembled WGS sequence"/>
</dbReference>
<dbReference type="EMBL" id="JAUTXT010000019">
    <property type="protein sequence ID" value="KAK3674593.1"/>
    <property type="molecule type" value="Genomic_DNA"/>
</dbReference>
<organism evidence="3 4">
    <name type="scientific">Recurvomyces mirabilis</name>
    <dbReference type="NCBI Taxonomy" id="574656"/>
    <lineage>
        <taxon>Eukaryota</taxon>
        <taxon>Fungi</taxon>
        <taxon>Dikarya</taxon>
        <taxon>Ascomycota</taxon>
        <taxon>Pezizomycotina</taxon>
        <taxon>Dothideomycetes</taxon>
        <taxon>Dothideomycetidae</taxon>
        <taxon>Mycosphaerellales</taxon>
        <taxon>Teratosphaeriaceae</taxon>
        <taxon>Recurvomyces</taxon>
    </lineage>
</organism>
<proteinExistence type="inferred from homology"/>
<dbReference type="PANTHER" id="PTHR46825">
    <property type="entry name" value="D-ALANYL-D-ALANINE-CARBOXYPEPTIDASE/ENDOPEPTIDASE AMPH"/>
    <property type="match status" value="1"/>
</dbReference>
<dbReference type="AlphaFoldDB" id="A0AAE1C1H2"/>
<evidence type="ECO:0000259" key="2">
    <source>
        <dbReference type="Pfam" id="PF00144"/>
    </source>
</evidence>
<keyword evidence="4" id="KW-1185">Reference proteome</keyword>
<reference evidence="3" key="1">
    <citation type="submission" date="2023-07" db="EMBL/GenBank/DDBJ databases">
        <title>Black Yeasts Isolated from many extreme environments.</title>
        <authorList>
            <person name="Coleine C."/>
            <person name="Stajich J.E."/>
            <person name="Selbmann L."/>
        </authorList>
    </citation>
    <scope>NUCLEOTIDE SEQUENCE</scope>
    <source>
        <strain evidence="3">CCFEE 5485</strain>
    </source>
</reference>
<dbReference type="InterPro" id="IPR050491">
    <property type="entry name" value="AmpC-like"/>
</dbReference>
<dbReference type="InterPro" id="IPR012338">
    <property type="entry name" value="Beta-lactam/transpept-like"/>
</dbReference>
<sequence length="460" mass="49963">MTTLDKLQEIITIDTLRNDGVPSASVAILQDGKITARVVTNHRDDTDTVYQACSISKAITAVAVAKMVDVGHFTYDTLVAQHLPESTLAHLAGPGSANWIEQVTVRMLVSHTSGLSQGGFHGYVHHPPTAECIVSGKAPSNTPRIRFDTFPGAQFNYSGGGFTVLQIFLETIMEKDFATLMISMETCHVMKQNYAIAYKTADVVANAPYHKFAELAAGGLWTTPSDLLKAISAVQQSLPCTSGFLKQDTAKEMLTSISQPGSDGARRMALGWGSDDNVFAHRGMNFPGYHCYAFGSHGGVVNSDGSNPVKVPAGNGIAVMTNGELGWDVATKIVSAIYHLKGWQRFRSLPSMYGEDDYIPAMALSSISLDSDWKDWCGDWEGMWALLNAEGPAISFKGSEPVPLRLAAAPVSLLSNGMAEHMFVAEHVRVAVRLTWDEEDRVLEIIQANSKTEHRNQQKK</sequence>
<dbReference type="InterPro" id="IPR001466">
    <property type="entry name" value="Beta-lactam-related"/>
</dbReference>
<evidence type="ECO:0000313" key="3">
    <source>
        <dbReference type="EMBL" id="KAK3674593.1"/>
    </source>
</evidence>
<dbReference type="Gene3D" id="3.40.710.10">
    <property type="entry name" value="DD-peptidase/beta-lactamase superfamily"/>
    <property type="match status" value="1"/>
</dbReference>